<evidence type="ECO:0000313" key="2">
    <source>
        <dbReference type="EMBL" id="NDV72970.1"/>
    </source>
</evidence>
<reference evidence="2" key="1">
    <citation type="submission" date="2019-11" db="EMBL/GenBank/DDBJ databases">
        <title>Burkholderia cenocepacia CF.</title>
        <authorList>
            <person name="Vianna E.F."/>
            <person name="Marques E.A."/>
            <person name="Albano R.M."/>
            <person name="Leao R.S."/>
        </authorList>
    </citation>
    <scope>NUCLEOTIDE SEQUENCE</scope>
    <source>
        <strain evidence="2">MS-2140</strain>
    </source>
</reference>
<evidence type="ECO:0000259" key="1">
    <source>
        <dbReference type="Pfam" id="PF04865"/>
    </source>
</evidence>
<gene>
    <name evidence="2" type="ORF">GFJ35_12875</name>
</gene>
<sequence>MTTTLTTVAATIDANGITAPTYADVYAYFQAKYQAIYGTDVYIDPDSQDGQLLAVFAQAIADCNAVSIGIYNSFSPAKAVGAALSSNVKINGIRREAPSYSSADLTLVGQAGTTITNGIAKDGNDNQWALPATVTIPPAGQITVTATCTTIGAIAALAGTINQIGTPTRGWQTVTNASDASPGAPVEVDPALRKRQTVSTALPSQTVLDGIVGAVANISGVTRYRAYENDTEAPDANGIPAKRIALVVEGGDANAIANAISVKKTPGSGTYGTTNVVTFNRYGMPVPINFFRPTDAPISAVVTIRVLTGYTTATGTALQAAIAAYVNGVDIGGGAAAAVEWDDCIAAAKAIPGAATFKIISLALTGPRGAGAPDVALLFNESASCTADQVQIATG</sequence>
<dbReference type="RefSeq" id="WP_163123854.1">
    <property type="nucleotide sequence ID" value="NZ_JAAEAM010000012.1"/>
</dbReference>
<comment type="caution">
    <text evidence="2">The sequence shown here is derived from an EMBL/GenBank/DDBJ whole genome shotgun (WGS) entry which is preliminary data.</text>
</comment>
<dbReference type="EMBL" id="JAAEAM010000012">
    <property type="protein sequence ID" value="NDV72970.1"/>
    <property type="molecule type" value="Genomic_DNA"/>
</dbReference>
<dbReference type="InterPro" id="IPR006949">
    <property type="entry name" value="Barrel_Baseplate_J-like"/>
</dbReference>
<accession>A0A6B2MBU2</accession>
<dbReference type="Pfam" id="PF04865">
    <property type="entry name" value="Baseplate_J"/>
    <property type="match status" value="1"/>
</dbReference>
<proteinExistence type="predicted"/>
<feature type="domain" description="Baseplate protein J-like barrel" evidence="1">
    <location>
        <begin position="105"/>
        <end position="183"/>
    </location>
</feature>
<organism evidence="2">
    <name type="scientific">Burkholderia cenocepacia</name>
    <dbReference type="NCBI Taxonomy" id="95486"/>
    <lineage>
        <taxon>Bacteria</taxon>
        <taxon>Pseudomonadati</taxon>
        <taxon>Pseudomonadota</taxon>
        <taxon>Betaproteobacteria</taxon>
        <taxon>Burkholderiales</taxon>
        <taxon>Burkholderiaceae</taxon>
        <taxon>Burkholderia</taxon>
        <taxon>Burkholderia cepacia complex</taxon>
    </lineage>
</organism>
<protein>
    <recommendedName>
        <fullName evidence="1">Baseplate protein J-like barrel domain-containing protein</fullName>
    </recommendedName>
</protein>
<name>A0A6B2MBU2_9BURK</name>
<dbReference type="AlphaFoldDB" id="A0A6B2MBU2"/>